<gene>
    <name evidence="2" type="ORF">JOB18_018792</name>
</gene>
<organism evidence="2 3">
    <name type="scientific">Solea senegalensis</name>
    <name type="common">Senegalese sole</name>
    <dbReference type="NCBI Taxonomy" id="28829"/>
    <lineage>
        <taxon>Eukaryota</taxon>
        <taxon>Metazoa</taxon>
        <taxon>Chordata</taxon>
        <taxon>Craniata</taxon>
        <taxon>Vertebrata</taxon>
        <taxon>Euteleostomi</taxon>
        <taxon>Actinopterygii</taxon>
        <taxon>Neopterygii</taxon>
        <taxon>Teleostei</taxon>
        <taxon>Neoteleostei</taxon>
        <taxon>Acanthomorphata</taxon>
        <taxon>Carangaria</taxon>
        <taxon>Pleuronectiformes</taxon>
        <taxon>Pleuronectoidei</taxon>
        <taxon>Soleidae</taxon>
        <taxon>Solea</taxon>
    </lineage>
</organism>
<dbReference type="AlphaFoldDB" id="A0AAV6T6T1"/>
<evidence type="ECO:0000256" key="1">
    <source>
        <dbReference type="SAM" id="MobiDB-lite"/>
    </source>
</evidence>
<keyword evidence="3" id="KW-1185">Reference proteome</keyword>
<evidence type="ECO:0000313" key="2">
    <source>
        <dbReference type="EMBL" id="KAG7524901.1"/>
    </source>
</evidence>
<dbReference type="EMBL" id="JAGKHQ010000001">
    <property type="protein sequence ID" value="KAG7524901.1"/>
    <property type="molecule type" value="Genomic_DNA"/>
</dbReference>
<feature type="region of interest" description="Disordered" evidence="1">
    <location>
        <begin position="1"/>
        <end position="25"/>
    </location>
</feature>
<reference evidence="2 3" key="1">
    <citation type="journal article" date="2021" name="Sci. Rep.">
        <title>Chromosome anchoring in Senegalese sole (Solea senegalensis) reveals sex-associated markers and genome rearrangements in flatfish.</title>
        <authorList>
            <person name="Guerrero-Cozar I."/>
            <person name="Gomez-Garrido J."/>
            <person name="Berbel C."/>
            <person name="Martinez-Blanch J.F."/>
            <person name="Alioto T."/>
            <person name="Claros M.G."/>
            <person name="Gagnaire P.A."/>
            <person name="Manchado M."/>
        </authorList>
    </citation>
    <scope>NUCLEOTIDE SEQUENCE [LARGE SCALE GENOMIC DNA]</scope>
    <source>
        <strain evidence="2">Sse05_10M</strain>
    </source>
</reference>
<proteinExistence type="predicted"/>
<comment type="caution">
    <text evidence="2">The sequence shown here is derived from an EMBL/GenBank/DDBJ whole genome shotgun (WGS) entry which is preliminary data.</text>
</comment>
<evidence type="ECO:0000313" key="3">
    <source>
        <dbReference type="Proteomes" id="UP000693946"/>
    </source>
</evidence>
<protein>
    <submittedName>
        <fullName evidence="2">Uncharacterized protein</fullName>
    </submittedName>
</protein>
<accession>A0AAV6T6T1</accession>
<dbReference type="Proteomes" id="UP000693946">
    <property type="component" value="Linkage Group LG1"/>
</dbReference>
<name>A0AAV6T6T1_SOLSE</name>
<sequence>MVRRSIPPLPLDEDEVAGSDADNHFFGGGETTKMAELISHIDAFDESMEQWSTYVERFEHFAEANDGATTYGLLHSLLAPDKPESKPSFLNSE</sequence>